<feature type="signal peptide" evidence="1">
    <location>
        <begin position="1"/>
        <end position="28"/>
    </location>
</feature>
<dbReference type="EMBL" id="JBELOE010000266">
    <property type="protein sequence ID" value="MER2493794.1"/>
    <property type="molecule type" value="Genomic_DNA"/>
</dbReference>
<dbReference type="PROSITE" id="PS51257">
    <property type="entry name" value="PROKAR_LIPOPROTEIN"/>
    <property type="match status" value="1"/>
</dbReference>
<evidence type="ECO:0000313" key="3">
    <source>
        <dbReference type="EMBL" id="MER2493794.1"/>
    </source>
</evidence>
<evidence type="ECO:0000256" key="1">
    <source>
        <dbReference type="SAM" id="SignalP"/>
    </source>
</evidence>
<evidence type="ECO:0000313" key="4">
    <source>
        <dbReference type="Proteomes" id="UP001467690"/>
    </source>
</evidence>
<proteinExistence type="predicted"/>
<organism evidence="3 4">
    <name type="scientific">Catenovulum sediminis</name>
    <dbReference type="NCBI Taxonomy" id="1740262"/>
    <lineage>
        <taxon>Bacteria</taxon>
        <taxon>Pseudomonadati</taxon>
        <taxon>Pseudomonadota</taxon>
        <taxon>Gammaproteobacteria</taxon>
        <taxon>Alteromonadales</taxon>
        <taxon>Alteromonadaceae</taxon>
        <taxon>Catenovulum</taxon>
    </lineage>
</organism>
<reference evidence="3 4" key="1">
    <citation type="submission" date="2024-06" db="EMBL/GenBank/DDBJ databases">
        <authorList>
            <person name="Chen R.Y."/>
        </authorList>
    </citation>
    <scope>NUCLEOTIDE SEQUENCE [LARGE SCALE GENOMIC DNA]</scope>
    <source>
        <strain evidence="3 4">D2</strain>
    </source>
</reference>
<keyword evidence="4" id="KW-1185">Reference proteome</keyword>
<comment type="caution">
    <text evidence="3">The sequence shown here is derived from an EMBL/GenBank/DDBJ whole genome shotgun (WGS) entry which is preliminary data.</text>
</comment>
<evidence type="ECO:0000259" key="2">
    <source>
        <dbReference type="Pfam" id="PF06439"/>
    </source>
</evidence>
<dbReference type="Gene3D" id="2.60.120.560">
    <property type="entry name" value="Exo-inulinase, domain 1"/>
    <property type="match status" value="1"/>
</dbReference>
<dbReference type="Proteomes" id="UP001467690">
    <property type="component" value="Unassembled WGS sequence"/>
</dbReference>
<protein>
    <submittedName>
        <fullName evidence="3">DUF1080 domain-containing protein</fullName>
    </submittedName>
</protein>
<feature type="domain" description="3-keto-alpha-glucoside-1,2-lyase/3-keto-2-hydroxy-glucal hydratase" evidence="2">
    <location>
        <begin position="92"/>
        <end position="284"/>
    </location>
</feature>
<sequence length="298" mass="33742">MTKNRLNTVAGRLWLVSAILLLSACSNTQLNIAWQPLLTNDLTNWEVWIGVPHSSVKGLPEGTLQQDHISQHGDPNDAIGLNQDIKNVFQLKQNNGTPELHVSGEIYGGLSTKAHYENYHLSLKMRWGDKKWAPRLNKLRDSGLLFHCRGEHGAFWRVWKLCQEYQIQETDLGDYIPLGNHNKRVTGKIRYRMPEQGDRPIYDANGKLGTVGYASASPEVDNPHGEWNTLELFAFADKAVFVANGKVVMVVQDLKDENNQPLTSGQLQLQSEGAELVYKDIKIRSMTKMPERFATYFN</sequence>
<gene>
    <name evidence="3" type="ORF">ABS311_18110</name>
</gene>
<dbReference type="InterPro" id="IPR010496">
    <property type="entry name" value="AL/BT2_dom"/>
</dbReference>
<accession>A0ABV1RLG8</accession>
<keyword evidence="1" id="KW-0732">Signal</keyword>
<dbReference type="RefSeq" id="WP_350402844.1">
    <property type="nucleotide sequence ID" value="NZ_JBELOE010000266.1"/>
</dbReference>
<dbReference type="Pfam" id="PF06439">
    <property type="entry name" value="3keto-disac_hyd"/>
    <property type="match status" value="1"/>
</dbReference>
<name>A0ABV1RLG8_9ALTE</name>
<feature type="chain" id="PRO_5047182793" evidence="1">
    <location>
        <begin position="29"/>
        <end position="298"/>
    </location>
</feature>